<protein>
    <recommendedName>
        <fullName evidence="3">Electron transport complex subunit RsxE</fullName>
    </recommendedName>
</protein>
<comment type="caution">
    <text evidence="2">The sequence shown here is derived from an EMBL/GenBank/DDBJ whole genome shotgun (WGS) entry which is preliminary data.</text>
</comment>
<dbReference type="AlphaFoldDB" id="A0A0F9AXJ2"/>
<proteinExistence type="predicted"/>
<evidence type="ECO:0008006" key="3">
    <source>
        <dbReference type="Google" id="ProtNLM"/>
    </source>
</evidence>
<name>A0A0F9AXJ2_9ZZZZ</name>
<evidence type="ECO:0000256" key="1">
    <source>
        <dbReference type="SAM" id="Phobius"/>
    </source>
</evidence>
<keyword evidence="1" id="KW-1133">Transmembrane helix</keyword>
<gene>
    <name evidence="2" type="ORF">LCGC14_2597820</name>
</gene>
<dbReference type="EMBL" id="LAZR01043782">
    <property type="protein sequence ID" value="KKL06257.1"/>
    <property type="molecule type" value="Genomic_DNA"/>
</dbReference>
<evidence type="ECO:0000313" key="2">
    <source>
        <dbReference type="EMBL" id="KKL06257.1"/>
    </source>
</evidence>
<reference evidence="2" key="1">
    <citation type="journal article" date="2015" name="Nature">
        <title>Complex archaea that bridge the gap between prokaryotes and eukaryotes.</title>
        <authorList>
            <person name="Spang A."/>
            <person name="Saw J.H."/>
            <person name="Jorgensen S.L."/>
            <person name="Zaremba-Niedzwiedzka K."/>
            <person name="Martijn J."/>
            <person name="Lind A.E."/>
            <person name="van Eijk R."/>
            <person name="Schleper C."/>
            <person name="Guy L."/>
            <person name="Ettema T.J."/>
        </authorList>
    </citation>
    <scope>NUCLEOTIDE SEQUENCE</scope>
</reference>
<feature type="non-terminal residue" evidence="2">
    <location>
        <position position="1"/>
    </location>
</feature>
<organism evidence="2">
    <name type="scientific">marine sediment metagenome</name>
    <dbReference type="NCBI Taxonomy" id="412755"/>
    <lineage>
        <taxon>unclassified sequences</taxon>
        <taxon>metagenomes</taxon>
        <taxon>ecological metagenomes</taxon>
    </lineage>
</organism>
<keyword evidence="1" id="KW-0812">Transmembrane</keyword>
<accession>A0A0F9AXJ2</accession>
<feature type="transmembrane region" description="Helical" evidence="1">
    <location>
        <begin position="12"/>
        <end position="32"/>
    </location>
</feature>
<sequence>VRGWYENNQLLILAPGAFIVLGFLIALFNGLSGANKDEDDKK</sequence>
<keyword evidence="1" id="KW-0472">Membrane</keyword>